<dbReference type="Proteomes" id="UP000321776">
    <property type="component" value="Unassembled WGS sequence"/>
</dbReference>
<proteinExistence type="inferred from homology"/>
<keyword evidence="9" id="KW-1185">Reference proteome</keyword>
<comment type="similarity">
    <text evidence="1 5">Belongs to the DNA glycosylase MPG family.</text>
</comment>
<evidence type="ECO:0000313" key="8">
    <source>
        <dbReference type="Proteomes" id="UP000321776"/>
    </source>
</evidence>
<gene>
    <name evidence="7" type="ORF">FRZ40_17520</name>
    <name evidence="6" type="ORF">V4C56_33825</name>
</gene>
<evidence type="ECO:0000256" key="4">
    <source>
        <dbReference type="ARBA" id="ARBA00023204"/>
    </source>
</evidence>
<protein>
    <recommendedName>
        <fullName evidence="5">Putative 3-methyladenine DNA glycosylase</fullName>
        <ecNumber evidence="5">3.2.2.-</ecNumber>
    </recommendedName>
</protein>
<dbReference type="RefSeq" id="WP_147234974.1">
    <property type="nucleotide sequence ID" value="NZ_JAZHFZ010000036.1"/>
</dbReference>
<evidence type="ECO:0000313" key="6">
    <source>
        <dbReference type="EMBL" id="MEM5344593.1"/>
    </source>
</evidence>
<dbReference type="Proteomes" id="UP001481677">
    <property type="component" value="Unassembled WGS sequence"/>
</dbReference>
<dbReference type="EMBL" id="VOQS01000003">
    <property type="protein sequence ID" value="TXC82293.1"/>
    <property type="molecule type" value="Genomic_DNA"/>
</dbReference>
<evidence type="ECO:0000313" key="9">
    <source>
        <dbReference type="Proteomes" id="UP001481677"/>
    </source>
</evidence>
<dbReference type="GO" id="GO:0003905">
    <property type="term" value="F:alkylbase DNA N-glycosylase activity"/>
    <property type="evidence" value="ECO:0007669"/>
    <property type="project" value="InterPro"/>
</dbReference>
<reference evidence="7" key="2">
    <citation type="submission" date="2019-08" db="EMBL/GenBank/DDBJ databases">
        <authorList>
            <person name="Im W.-T."/>
        </authorList>
    </citation>
    <scope>NUCLEOTIDE SEQUENCE</scope>
    <source>
        <strain evidence="7">NF 2-5-3</strain>
    </source>
</reference>
<comment type="caution">
    <text evidence="7">The sequence shown here is derived from an EMBL/GenBank/DDBJ whole genome shotgun (WGS) entry which is preliminary data.</text>
</comment>
<evidence type="ECO:0000256" key="1">
    <source>
        <dbReference type="ARBA" id="ARBA00009232"/>
    </source>
</evidence>
<evidence type="ECO:0000256" key="3">
    <source>
        <dbReference type="ARBA" id="ARBA00022801"/>
    </source>
</evidence>
<dbReference type="PANTHER" id="PTHR10429">
    <property type="entry name" value="DNA-3-METHYLADENINE GLYCOSYLASE"/>
    <property type="match status" value="1"/>
</dbReference>
<dbReference type="CDD" id="cd00540">
    <property type="entry name" value="AAG"/>
    <property type="match status" value="1"/>
</dbReference>
<name>A0A5C6VA34_9BURK</name>
<reference evidence="7 8" key="1">
    <citation type="journal article" date="2018" name="Int. J. Syst. Evol. Microbiol.">
        <title>Paraburkholderia azotifigens sp. nov., a nitrogen-fixing bacterium isolated from paddy soil.</title>
        <authorList>
            <person name="Choi G.M."/>
            <person name="Im W.T."/>
        </authorList>
    </citation>
    <scope>NUCLEOTIDE SEQUENCE [LARGE SCALE GENOMIC DNA]</scope>
    <source>
        <strain evidence="7 8">NF 2-5-3</strain>
    </source>
</reference>
<organism evidence="7 8">
    <name type="scientific">Paraburkholderia azotifigens</name>
    <dbReference type="NCBI Taxonomy" id="2057004"/>
    <lineage>
        <taxon>Bacteria</taxon>
        <taxon>Pseudomonadati</taxon>
        <taxon>Pseudomonadota</taxon>
        <taxon>Betaproteobacteria</taxon>
        <taxon>Burkholderiales</taxon>
        <taxon>Burkholderiaceae</taxon>
        <taxon>Paraburkholderia</taxon>
    </lineage>
</organism>
<evidence type="ECO:0000256" key="5">
    <source>
        <dbReference type="HAMAP-Rule" id="MF_00527"/>
    </source>
</evidence>
<dbReference type="SUPFAM" id="SSF50486">
    <property type="entry name" value="FMT C-terminal domain-like"/>
    <property type="match status" value="1"/>
</dbReference>
<dbReference type="Pfam" id="PF02245">
    <property type="entry name" value="Pur_DNA_glyco"/>
    <property type="match status" value="1"/>
</dbReference>
<dbReference type="InterPro" id="IPR003180">
    <property type="entry name" value="MPG"/>
</dbReference>
<sequence>MAKTALSLVPLHRNDLPVDTVDLARFLLGKYLVHDLPEGRVAGRIVETEAYPVGDSTNHAYPGRRAFNGSMFLERGHAYVRLTYGVYNVINVVSEGEGTGAAALIRALEPVEGIEWMRARRPGTKPRDLTRGPGRLALALGIGPGFDGADLCTGHGLWLGTAGHAPTPFAVTTRIGIARETHRLLRFYVPGSPFVSGPRKLLSGVTPASS</sequence>
<dbReference type="NCBIfam" id="TIGR00567">
    <property type="entry name" value="3mg"/>
    <property type="match status" value="1"/>
</dbReference>
<dbReference type="GO" id="GO:0003677">
    <property type="term" value="F:DNA binding"/>
    <property type="evidence" value="ECO:0007669"/>
    <property type="project" value="InterPro"/>
</dbReference>
<dbReference type="EMBL" id="JAZHGA010000035">
    <property type="protein sequence ID" value="MEM5344593.1"/>
    <property type="molecule type" value="Genomic_DNA"/>
</dbReference>
<dbReference type="HAMAP" id="MF_00527">
    <property type="entry name" value="3MGH"/>
    <property type="match status" value="1"/>
</dbReference>
<evidence type="ECO:0000256" key="2">
    <source>
        <dbReference type="ARBA" id="ARBA00022763"/>
    </source>
</evidence>
<dbReference type="EC" id="3.2.2.-" evidence="5"/>
<keyword evidence="4 5" id="KW-0234">DNA repair</keyword>
<dbReference type="AlphaFoldDB" id="A0A5C6VA34"/>
<accession>A0A5C6VA34</accession>
<keyword evidence="2 5" id="KW-0227">DNA damage</keyword>
<keyword evidence="3 5" id="KW-0378">Hydrolase</keyword>
<dbReference type="InterPro" id="IPR011034">
    <property type="entry name" value="Formyl_transferase-like_C_sf"/>
</dbReference>
<dbReference type="GO" id="GO:0006284">
    <property type="term" value="P:base-excision repair"/>
    <property type="evidence" value="ECO:0007669"/>
    <property type="project" value="InterPro"/>
</dbReference>
<dbReference type="InterPro" id="IPR036995">
    <property type="entry name" value="MPG_sf"/>
</dbReference>
<dbReference type="Gene3D" id="3.10.300.10">
    <property type="entry name" value="Methylpurine-DNA glycosylase (MPG)"/>
    <property type="match status" value="1"/>
</dbReference>
<reference evidence="6 9" key="3">
    <citation type="submission" date="2024-01" db="EMBL/GenBank/DDBJ databases">
        <title>The diversity of rhizobia nodulating Mimosa spp. in eleven states of Brazil covering several biomes is determined by host plant, location, and edaphic factors.</title>
        <authorList>
            <person name="Rouws L."/>
            <person name="Barauna A."/>
            <person name="Beukes C."/>
            <person name="De Faria S.M."/>
            <person name="Gross E."/>
            <person name="Dos Reis Junior F.B."/>
            <person name="Simon M."/>
            <person name="Maluk M."/>
            <person name="Odee D.W."/>
            <person name="Kenicer G."/>
            <person name="Young J.P.W."/>
            <person name="Reis V.M."/>
            <person name="Zilli J."/>
            <person name="James E.K."/>
        </authorList>
    </citation>
    <scope>NUCLEOTIDE SEQUENCE [LARGE SCALE GENOMIC DNA]</scope>
    <source>
        <strain evidence="6 9">JPY530</strain>
    </source>
</reference>
<dbReference type="PANTHER" id="PTHR10429:SF0">
    <property type="entry name" value="DNA-3-METHYLADENINE GLYCOSYLASE"/>
    <property type="match status" value="1"/>
</dbReference>
<evidence type="ECO:0000313" key="7">
    <source>
        <dbReference type="EMBL" id="TXC82293.1"/>
    </source>
</evidence>